<feature type="region of interest" description="Disordered" evidence="1">
    <location>
        <begin position="1"/>
        <end position="32"/>
    </location>
</feature>
<proteinExistence type="predicted"/>
<dbReference type="Proteomes" id="UP000194236">
    <property type="component" value="Unassembled WGS sequence"/>
</dbReference>
<sequence length="82" mass="8922">MIDGHKCSSGDNGNNNNRFSSPSNENRAGGRKSLLEIVDEELLNRGHSDSLTAYDQLYSSQQTLPIDSCSLSASHPPSKHSF</sequence>
<gene>
    <name evidence="2" type="ORF">BLA29_009797</name>
</gene>
<dbReference type="EMBL" id="MUJZ01014681">
    <property type="protein sequence ID" value="OTF81226.1"/>
    <property type="molecule type" value="Genomic_DNA"/>
</dbReference>
<comment type="caution">
    <text evidence="2">The sequence shown here is derived from an EMBL/GenBank/DDBJ whole genome shotgun (WGS) entry which is preliminary data.</text>
</comment>
<organism evidence="2 3">
    <name type="scientific">Euroglyphus maynei</name>
    <name type="common">Mayne's house dust mite</name>
    <dbReference type="NCBI Taxonomy" id="6958"/>
    <lineage>
        <taxon>Eukaryota</taxon>
        <taxon>Metazoa</taxon>
        <taxon>Ecdysozoa</taxon>
        <taxon>Arthropoda</taxon>
        <taxon>Chelicerata</taxon>
        <taxon>Arachnida</taxon>
        <taxon>Acari</taxon>
        <taxon>Acariformes</taxon>
        <taxon>Sarcoptiformes</taxon>
        <taxon>Astigmata</taxon>
        <taxon>Psoroptidia</taxon>
        <taxon>Analgoidea</taxon>
        <taxon>Pyroglyphidae</taxon>
        <taxon>Pyroglyphinae</taxon>
        <taxon>Euroglyphus</taxon>
    </lineage>
</organism>
<reference evidence="2 3" key="1">
    <citation type="submission" date="2017-03" db="EMBL/GenBank/DDBJ databases">
        <title>Genome Survey of Euroglyphus maynei.</title>
        <authorList>
            <person name="Arlian L.G."/>
            <person name="Morgan M.S."/>
            <person name="Rider S.D."/>
        </authorList>
    </citation>
    <scope>NUCLEOTIDE SEQUENCE [LARGE SCALE GENOMIC DNA]</scope>
    <source>
        <strain evidence="2">Arlian Lab</strain>
        <tissue evidence="2">Whole body</tissue>
    </source>
</reference>
<dbReference type="AlphaFoldDB" id="A0A1Y3BNR0"/>
<evidence type="ECO:0000313" key="2">
    <source>
        <dbReference type="EMBL" id="OTF81226.1"/>
    </source>
</evidence>
<keyword evidence="3" id="KW-1185">Reference proteome</keyword>
<feature type="compositionally biased region" description="Polar residues" evidence="1">
    <location>
        <begin position="9"/>
        <end position="26"/>
    </location>
</feature>
<name>A0A1Y3BNR0_EURMA</name>
<accession>A0A1Y3BNR0</accession>
<evidence type="ECO:0000256" key="1">
    <source>
        <dbReference type="SAM" id="MobiDB-lite"/>
    </source>
</evidence>
<protein>
    <submittedName>
        <fullName evidence="2">Uncharacterized protein</fullName>
    </submittedName>
</protein>
<evidence type="ECO:0000313" key="3">
    <source>
        <dbReference type="Proteomes" id="UP000194236"/>
    </source>
</evidence>